<comment type="caution">
    <text evidence="1">The sequence shown here is derived from an EMBL/GenBank/DDBJ whole genome shotgun (WGS) entry which is preliminary data.</text>
</comment>
<dbReference type="Proteomes" id="UP000271624">
    <property type="component" value="Unassembled WGS sequence"/>
</dbReference>
<dbReference type="EMBL" id="RSCL01000003">
    <property type="protein sequence ID" value="RUT08260.1"/>
    <property type="molecule type" value="Genomic_DNA"/>
</dbReference>
<evidence type="ECO:0000313" key="1">
    <source>
        <dbReference type="EMBL" id="RUT08260.1"/>
    </source>
</evidence>
<reference evidence="1" key="2">
    <citation type="journal article" date="2019" name="Genome Biol. Evol.">
        <title>Day and night: Metabolic profiles and evolutionary relationships of six axenic non-marine cyanobacteria.</title>
        <authorList>
            <person name="Will S.E."/>
            <person name="Henke P."/>
            <person name="Boedeker C."/>
            <person name="Huang S."/>
            <person name="Brinkmann H."/>
            <person name="Rohde M."/>
            <person name="Jarek M."/>
            <person name="Friedl T."/>
            <person name="Seufert S."/>
            <person name="Schumacher M."/>
            <person name="Overmann J."/>
            <person name="Neumann-Schaal M."/>
            <person name="Petersen J."/>
        </authorList>
    </citation>
    <scope>NUCLEOTIDE SEQUENCE [LARGE SCALE GENOMIC DNA]</scope>
    <source>
        <strain evidence="1">PCC 7102</strain>
    </source>
</reference>
<accession>A0A433VQ81</accession>
<sequence>MRTNVEYVDKKIAHAIKSSESSTFTKVNALQRVYLSTNDYVAKTTI</sequence>
<protein>
    <submittedName>
        <fullName evidence="1">Uncharacterized protein</fullName>
    </submittedName>
</protein>
<organism evidence="1 2">
    <name type="scientific">Dulcicalothrix desertica PCC 7102</name>
    <dbReference type="NCBI Taxonomy" id="232991"/>
    <lineage>
        <taxon>Bacteria</taxon>
        <taxon>Bacillati</taxon>
        <taxon>Cyanobacteriota</taxon>
        <taxon>Cyanophyceae</taxon>
        <taxon>Nostocales</taxon>
        <taxon>Calotrichaceae</taxon>
        <taxon>Dulcicalothrix</taxon>
    </lineage>
</organism>
<keyword evidence="2" id="KW-1185">Reference proteome</keyword>
<evidence type="ECO:0000313" key="2">
    <source>
        <dbReference type="Proteomes" id="UP000271624"/>
    </source>
</evidence>
<proteinExistence type="predicted"/>
<name>A0A433VQ81_9CYAN</name>
<gene>
    <name evidence="1" type="ORF">DSM106972_014280</name>
</gene>
<dbReference type="AlphaFoldDB" id="A0A433VQ81"/>
<reference evidence="1" key="1">
    <citation type="submission" date="2018-12" db="EMBL/GenBank/DDBJ databases">
        <authorList>
            <person name="Will S."/>
            <person name="Neumann-Schaal M."/>
            <person name="Henke P."/>
        </authorList>
    </citation>
    <scope>NUCLEOTIDE SEQUENCE</scope>
    <source>
        <strain evidence="1">PCC 7102</strain>
    </source>
</reference>